<evidence type="ECO:0000313" key="6">
    <source>
        <dbReference type="Proteomes" id="UP000321301"/>
    </source>
</evidence>
<dbReference type="RefSeq" id="WP_020888971.1">
    <property type="nucleotide sequence ID" value="NZ_BJYV01000020.1"/>
</dbReference>
<dbReference type="SUPFAM" id="SSF56601">
    <property type="entry name" value="beta-lactamase/transpeptidase-like"/>
    <property type="match status" value="1"/>
</dbReference>
<dbReference type="AlphaFoldDB" id="A0A512CFL2"/>
<dbReference type="Gene3D" id="3.40.710.10">
    <property type="entry name" value="DD-peptidase/beta-lactamase superfamily"/>
    <property type="match status" value="1"/>
</dbReference>
<feature type="domain" description="Beta-lactamase class A catalytic" evidence="4">
    <location>
        <begin position="51"/>
        <end position="266"/>
    </location>
</feature>
<dbReference type="InterPro" id="IPR045155">
    <property type="entry name" value="Beta-lactam_cat"/>
</dbReference>
<organism evidence="5 6">
    <name type="scientific">Cyclobacterium qasimii</name>
    <dbReference type="NCBI Taxonomy" id="1350429"/>
    <lineage>
        <taxon>Bacteria</taxon>
        <taxon>Pseudomonadati</taxon>
        <taxon>Bacteroidota</taxon>
        <taxon>Cytophagia</taxon>
        <taxon>Cytophagales</taxon>
        <taxon>Cyclobacteriaceae</taxon>
        <taxon>Cyclobacterium</taxon>
    </lineage>
</organism>
<proteinExistence type="inferred from homology"/>
<evidence type="ECO:0000256" key="1">
    <source>
        <dbReference type="ARBA" id="ARBA00001526"/>
    </source>
</evidence>
<sequence>MNLYLLLPLFLLLSCAGSKEKQDLNQLENGIRDLMQGVEGDFGLAFRLLDDSGKELFINEKEVFHAASTMKTPVMIELFKQSAAGKFSLQDSILIRNEFKSILDGSAYSMDLGVDSQEALYSRIGEKGSRYELMYQMIIKSSNLATNILIEEVGAENVTQTMRDLGALDIQVLRGVEDLKAFEAGLSNTTTALDMMLIMEAIAKGKVVGSGNMMEILSDQHFNGLIPKYLPKTAKIAHKTGSITGVQHDAAIVDLVNGKRYVLVILSKNLKDEEVGKESIAKISQLIYTYVVEQ</sequence>
<comment type="caution">
    <text evidence="5">The sequence shown here is derived from an EMBL/GenBank/DDBJ whole genome shotgun (WGS) entry which is preliminary data.</text>
</comment>
<evidence type="ECO:0000313" key="5">
    <source>
        <dbReference type="EMBL" id="GEO22965.1"/>
    </source>
</evidence>
<evidence type="ECO:0000256" key="3">
    <source>
        <dbReference type="ARBA" id="ARBA00012865"/>
    </source>
</evidence>
<comment type="similarity">
    <text evidence="2">Belongs to the class-A beta-lactamase family.</text>
</comment>
<accession>A0A512CFL2</accession>
<protein>
    <recommendedName>
        <fullName evidence="3">beta-lactamase</fullName>
        <ecNumber evidence="3">3.5.2.6</ecNumber>
    </recommendedName>
</protein>
<dbReference type="InterPro" id="IPR000871">
    <property type="entry name" value="Beta-lactam_class-A"/>
</dbReference>
<name>A0A512CFL2_9BACT</name>
<comment type="catalytic activity">
    <reaction evidence="1">
        <text>a beta-lactam + H2O = a substituted beta-amino acid</text>
        <dbReference type="Rhea" id="RHEA:20401"/>
        <dbReference type="ChEBI" id="CHEBI:15377"/>
        <dbReference type="ChEBI" id="CHEBI:35627"/>
        <dbReference type="ChEBI" id="CHEBI:140347"/>
        <dbReference type="EC" id="3.5.2.6"/>
    </reaction>
</comment>
<dbReference type="GO" id="GO:0046677">
    <property type="term" value="P:response to antibiotic"/>
    <property type="evidence" value="ECO:0007669"/>
    <property type="project" value="InterPro"/>
</dbReference>
<dbReference type="Proteomes" id="UP000321301">
    <property type="component" value="Unassembled WGS sequence"/>
</dbReference>
<dbReference type="EMBL" id="BJYV01000020">
    <property type="protein sequence ID" value="GEO22965.1"/>
    <property type="molecule type" value="Genomic_DNA"/>
</dbReference>
<dbReference type="Pfam" id="PF13354">
    <property type="entry name" value="Beta-lactamase2"/>
    <property type="match status" value="1"/>
</dbReference>
<dbReference type="GO" id="GO:0030655">
    <property type="term" value="P:beta-lactam antibiotic catabolic process"/>
    <property type="evidence" value="ECO:0007669"/>
    <property type="project" value="InterPro"/>
</dbReference>
<dbReference type="InterPro" id="IPR012338">
    <property type="entry name" value="Beta-lactam/transpept-like"/>
</dbReference>
<dbReference type="GO" id="GO:0008800">
    <property type="term" value="F:beta-lactamase activity"/>
    <property type="evidence" value="ECO:0007669"/>
    <property type="project" value="UniProtKB-EC"/>
</dbReference>
<reference evidence="5 6" key="1">
    <citation type="submission" date="2019-07" db="EMBL/GenBank/DDBJ databases">
        <title>Whole genome shotgun sequence of Cyclobacterium qasimii NBRC 106168.</title>
        <authorList>
            <person name="Hosoyama A."/>
            <person name="Uohara A."/>
            <person name="Ohji S."/>
            <person name="Ichikawa N."/>
        </authorList>
    </citation>
    <scope>NUCLEOTIDE SEQUENCE [LARGE SCALE GENOMIC DNA]</scope>
    <source>
        <strain evidence="5 6">NBRC 106168</strain>
    </source>
</reference>
<dbReference type="EC" id="3.5.2.6" evidence="3"/>
<gene>
    <name evidence="5" type="ORF">CQA01_34990</name>
</gene>
<keyword evidence="6" id="KW-1185">Reference proteome</keyword>
<evidence type="ECO:0000256" key="2">
    <source>
        <dbReference type="ARBA" id="ARBA00009009"/>
    </source>
</evidence>
<dbReference type="PANTHER" id="PTHR35333:SF3">
    <property type="entry name" value="BETA-LACTAMASE-TYPE TRANSPEPTIDASE FOLD CONTAINING PROTEIN"/>
    <property type="match status" value="1"/>
</dbReference>
<dbReference type="PANTHER" id="PTHR35333">
    <property type="entry name" value="BETA-LACTAMASE"/>
    <property type="match status" value="1"/>
</dbReference>
<evidence type="ECO:0000259" key="4">
    <source>
        <dbReference type="Pfam" id="PF13354"/>
    </source>
</evidence>